<evidence type="ECO:0000256" key="3">
    <source>
        <dbReference type="ARBA" id="ARBA00022553"/>
    </source>
</evidence>
<comment type="catalytic activity">
    <reaction evidence="1">
        <text>ATP + protein L-histidine = ADP + protein N-phospho-L-histidine.</text>
        <dbReference type="EC" id="2.7.13.3"/>
    </reaction>
</comment>
<dbReference type="InterPro" id="IPR003661">
    <property type="entry name" value="HisK_dim/P_dom"/>
</dbReference>
<dbReference type="GO" id="GO:0000155">
    <property type="term" value="F:phosphorelay sensor kinase activity"/>
    <property type="evidence" value="ECO:0007669"/>
    <property type="project" value="InterPro"/>
</dbReference>
<dbReference type="CDD" id="cd00082">
    <property type="entry name" value="HisKA"/>
    <property type="match status" value="1"/>
</dbReference>
<evidence type="ECO:0000313" key="10">
    <source>
        <dbReference type="EMBL" id="RNA68893.1"/>
    </source>
</evidence>
<dbReference type="Pfam" id="PF02518">
    <property type="entry name" value="HATPase_c"/>
    <property type="match status" value="1"/>
</dbReference>
<keyword evidence="8" id="KW-0902">Two-component regulatory system</keyword>
<accession>A0A3M7TTX3</accession>
<dbReference type="OrthoDB" id="9815750at2"/>
<sequence>MGDILGMDCHTLIKNEEIMETIVEMSSEWLLVFDENDTLVSLTIPSEEQGTINSKTFFTLFHEHEADRFHVFLRKLSEGKKASSDYFEMTVNNRVQLMHFEGMALSEGVLLKGKKVKEEAGDLIDVLKHIPIPSFTIDVEGRVRSCNHLFIDVLKTLDEPLNPDEPYLNDDYSFHRTISKLADIVNMENRKAAVVFEKEEIRLTIYGHLLSPTLLSVYIKDETVEHRFEQLLTYKQQMESVSQIAAGVAHELRNPLSVIKGFIQLSKLSNSLNKYYETISSEIDRMNLIIEDFLSMSRKKIDKKYVLPSDLMESMLMIFRSECLLHDIDFHFSIRNSRRYLYVNDQMIRQVLLNVLRNSIEAYEEEDKDCKFTMLTSTYGDTYSIELQDYGPGMPPDVLEEIYKPFFTTKDKGTGIGIPLCKRIIEEHKGTLDIESEPGEGTKVIITLPLYVEMEP</sequence>
<feature type="domain" description="Histidine kinase" evidence="9">
    <location>
        <begin position="247"/>
        <end position="452"/>
    </location>
</feature>
<dbReference type="InterPro" id="IPR036890">
    <property type="entry name" value="HATPase_C_sf"/>
</dbReference>
<dbReference type="PANTHER" id="PTHR43065">
    <property type="entry name" value="SENSOR HISTIDINE KINASE"/>
    <property type="match status" value="1"/>
</dbReference>
<evidence type="ECO:0000256" key="6">
    <source>
        <dbReference type="ARBA" id="ARBA00022777"/>
    </source>
</evidence>
<organism evidence="10 11">
    <name type="scientific">Alteribacter keqinensis</name>
    <dbReference type="NCBI Taxonomy" id="2483800"/>
    <lineage>
        <taxon>Bacteria</taxon>
        <taxon>Bacillati</taxon>
        <taxon>Bacillota</taxon>
        <taxon>Bacilli</taxon>
        <taxon>Bacillales</taxon>
        <taxon>Bacillaceae</taxon>
        <taxon>Alteribacter</taxon>
    </lineage>
</organism>
<dbReference type="Pfam" id="PF00512">
    <property type="entry name" value="HisKA"/>
    <property type="match status" value="1"/>
</dbReference>
<dbReference type="PRINTS" id="PR00344">
    <property type="entry name" value="BCTRLSENSOR"/>
</dbReference>
<dbReference type="InterPro" id="IPR005467">
    <property type="entry name" value="His_kinase_dom"/>
</dbReference>
<dbReference type="InterPro" id="IPR003594">
    <property type="entry name" value="HATPase_dom"/>
</dbReference>
<reference evidence="10 11" key="1">
    <citation type="submission" date="2018-10" db="EMBL/GenBank/DDBJ databases">
        <title>Bacillus Keqinensis sp. nov., a moderately halophilic bacterium isolated from a saline-alkaline lake.</title>
        <authorList>
            <person name="Wang H."/>
        </authorList>
    </citation>
    <scope>NUCLEOTIDE SEQUENCE [LARGE SCALE GENOMIC DNA]</scope>
    <source>
        <strain evidence="10 11">KQ-3</strain>
    </source>
</reference>
<evidence type="ECO:0000313" key="11">
    <source>
        <dbReference type="Proteomes" id="UP000278746"/>
    </source>
</evidence>
<dbReference type="PANTHER" id="PTHR43065:SF10">
    <property type="entry name" value="PEROXIDE STRESS-ACTIVATED HISTIDINE KINASE MAK3"/>
    <property type="match status" value="1"/>
</dbReference>
<protein>
    <recommendedName>
        <fullName evidence="2">histidine kinase</fullName>
        <ecNumber evidence="2">2.7.13.3</ecNumber>
    </recommendedName>
</protein>
<dbReference type="GO" id="GO:0005524">
    <property type="term" value="F:ATP binding"/>
    <property type="evidence" value="ECO:0007669"/>
    <property type="project" value="UniProtKB-KW"/>
</dbReference>
<keyword evidence="11" id="KW-1185">Reference proteome</keyword>
<evidence type="ECO:0000256" key="2">
    <source>
        <dbReference type="ARBA" id="ARBA00012438"/>
    </source>
</evidence>
<dbReference type="SMART" id="SM00387">
    <property type="entry name" value="HATPase_c"/>
    <property type="match status" value="1"/>
</dbReference>
<dbReference type="EMBL" id="RHIB01000001">
    <property type="protein sequence ID" value="RNA68893.1"/>
    <property type="molecule type" value="Genomic_DNA"/>
</dbReference>
<keyword evidence="5" id="KW-0547">Nucleotide-binding</keyword>
<dbReference type="Proteomes" id="UP000278746">
    <property type="component" value="Unassembled WGS sequence"/>
</dbReference>
<dbReference type="SUPFAM" id="SSF47384">
    <property type="entry name" value="Homodimeric domain of signal transducing histidine kinase"/>
    <property type="match status" value="1"/>
</dbReference>
<evidence type="ECO:0000259" key="9">
    <source>
        <dbReference type="PROSITE" id="PS50109"/>
    </source>
</evidence>
<keyword evidence="4" id="KW-0808">Transferase</keyword>
<gene>
    <name evidence="10" type="ORF">EBO34_02705</name>
</gene>
<keyword evidence="3" id="KW-0597">Phosphoprotein</keyword>
<comment type="caution">
    <text evidence="10">The sequence shown here is derived from an EMBL/GenBank/DDBJ whole genome shotgun (WGS) entry which is preliminary data.</text>
</comment>
<dbReference type="Gene3D" id="1.10.287.130">
    <property type="match status" value="1"/>
</dbReference>
<dbReference type="Gene3D" id="3.30.565.10">
    <property type="entry name" value="Histidine kinase-like ATPase, C-terminal domain"/>
    <property type="match status" value="1"/>
</dbReference>
<dbReference type="SMART" id="SM00388">
    <property type="entry name" value="HisKA"/>
    <property type="match status" value="1"/>
</dbReference>
<keyword evidence="6 10" id="KW-0418">Kinase</keyword>
<dbReference type="AlphaFoldDB" id="A0A3M7TTX3"/>
<keyword evidence="7" id="KW-0067">ATP-binding</keyword>
<name>A0A3M7TTX3_9BACI</name>
<dbReference type="EC" id="2.7.13.3" evidence="2"/>
<evidence type="ECO:0000256" key="1">
    <source>
        <dbReference type="ARBA" id="ARBA00000085"/>
    </source>
</evidence>
<dbReference type="SUPFAM" id="SSF55874">
    <property type="entry name" value="ATPase domain of HSP90 chaperone/DNA topoisomerase II/histidine kinase"/>
    <property type="match status" value="1"/>
</dbReference>
<proteinExistence type="predicted"/>
<dbReference type="InterPro" id="IPR004358">
    <property type="entry name" value="Sig_transdc_His_kin-like_C"/>
</dbReference>
<evidence type="ECO:0000256" key="5">
    <source>
        <dbReference type="ARBA" id="ARBA00022741"/>
    </source>
</evidence>
<evidence type="ECO:0000256" key="8">
    <source>
        <dbReference type="ARBA" id="ARBA00023012"/>
    </source>
</evidence>
<evidence type="ECO:0000256" key="7">
    <source>
        <dbReference type="ARBA" id="ARBA00022840"/>
    </source>
</evidence>
<dbReference type="PROSITE" id="PS50109">
    <property type="entry name" value="HIS_KIN"/>
    <property type="match status" value="1"/>
</dbReference>
<evidence type="ECO:0000256" key="4">
    <source>
        <dbReference type="ARBA" id="ARBA00022679"/>
    </source>
</evidence>
<dbReference type="InterPro" id="IPR036097">
    <property type="entry name" value="HisK_dim/P_sf"/>
</dbReference>